<dbReference type="InterPro" id="IPR013319">
    <property type="entry name" value="GH11/12"/>
</dbReference>
<protein>
    <submittedName>
        <fullName evidence="4">Endoglucanase A</fullName>
    </submittedName>
</protein>
<dbReference type="Gene3D" id="2.60.120.180">
    <property type="match status" value="1"/>
</dbReference>
<accession>A0A6A5ZL95</accession>
<proteinExistence type="inferred from homology"/>
<gene>
    <name evidence="4" type="ORF">BDV96DRAFT_486048</name>
</gene>
<dbReference type="Pfam" id="PF01670">
    <property type="entry name" value="Glyco_hydro_12"/>
    <property type="match status" value="1"/>
</dbReference>
<evidence type="ECO:0000256" key="1">
    <source>
        <dbReference type="ARBA" id="ARBA00005519"/>
    </source>
</evidence>
<evidence type="ECO:0000256" key="2">
    <source>
        <dbReference type="RuleBase" id="RU361163"/>
    </source>
</evidence>
<dbReference type="InterPro" id="IPR002594">
    <property type="entry name" value="GH12"/>
</dbReference>
<sequence length="246" mass="25619">MKFSTFLSAAATASVALAVPTKTIQKRTDICGQWDSVVTGSYTLYQDLWGESAATSGSQCSGVDGLSGSTIKWHTKWSWAGGSSSVKSFANIVTTITQKSLSSITSLASTWKYSYTGTSIVADVAYDIFTSSTASGSAEYEVMIWLAALGGAGPISATGSPVATPTLAGTSWKLYKGTNGQMTVFSFVASSQVTSFSGDLMDFFKYLETNQGLSSSQVLQSVGAGTEPFTGSNAVLTVSGFSLTQK</sequence>
<dbReference type="PANTHER" id="PTHR34002">
    <property type="entry name" value="BLR1656 PROTEIN"/>
    <property type="match status" value="1"/>
</dbReference>
<keyword evidence="2" id="KW-0119">Carbohydrate metabolism</keyword>
<dbReference type="Proteomes" id="UP000799770">
    <property type="component" value="Unassembled WGS sequence"/>
</dbReference>
<dbReference type="AlphaFoldDB" id="A0A6A5ZL95"/>
<dbReference type="GO" id="GO:0000272">
    <property type="term" value="P:polysaccharide catabolic process"/>
    <property type="evidence" value="ECO:0007669"/>
    <property type="project" value="UniProtKB-KW"/>
</dbReference>
<evidence type="ECO:0000313" key="5">
    <source>
        <dbReference type="Proteomes" id="UP000799770"/>
    </source>
</evidence>
<dbReference type="PANTHER" id="PTHR34002:SF9">
    <property type="entry name" value="XYLOGLUCAN-SPECIFIC ENDO-BETA-1,4-GLUCANASE A"/>
    <property type="match status" value="1"/>
</dbReference>
<evidence type="ECO:0000256" key="3">
    <source>
        <dbReference type="SAM" id="SignalP"/>
    </source>
</evidence>
<dbReference type="OrthoDB" id="95118at2759"/>
<dbReference type="EMBL" id="ML977314">
    <property type="protein sequence ID" value="KAF2120139.1"/>
    <property type="molecule type" value="Genomic_DNA"/>
</dbReference>
<dbReference type="SUPFAM" id="SSF49899">
    <property type="entry name" value="Concanavalin A-like lectins/glucanases"/>
    <property type="match status" value="1"/>
</dbReference>
<keyword evidence="3" id="KW-0732">Signal</keyword>
<keyword evidence="2" id="KW-0624">Polysaccharide degradation</keyword>
<reference evidence="4" key="1">
    <citation type="journal article" date="2020" name="Stud. Mycol.">
        <title>101 Dothideomycetes genomes: a test case for predicting lifestyles and emergence of pathogens.</title>
        <authorList>
            <person name="Haridas S."/>
            <person name="Albert R."/>
            <person name="Binder M."/>
            <person name="Bloem J."/>
            <person name="Labutti K."/>
            <person name="Salamov A."/>
            <person name="Andreopoulos B."/>
            <person name="Baker S."/>
            <person name="Barry K."/>
            <person name="Bills G."/>
            <person name="Bluhm B."/>
            <person name="Cannon C."/>
            <person name="Castanera R."/>
            <person name="Culley D."/>
            <person name="Daum C."/>
            <person name="Ezra D."/>
            <person name="Gonzalez J."/>
            <person name="Henrissat B."/>
            <person name="Kuo A."/>
            <person name="Liang C."/>
            <person name="Lipzen A."/>
            <person name="Lutzoni F."/>
            <person name="Magnuson J."/>
            <person name="Mondo S."/>
            <person name="Nolan M."/>
            <person name="Ohm R."/>
            <person name="Pangilinan J."/>
            <person name="Park H.-J."/>
            <person name="Ramirez L."/>
            <person name="Alfaro M."/>
            <person name="Sun H."/>
            <person name="Tritt A."/>
            <person name="Yoshinaga Y."/>
            <person name="Zwiers L.-H."/>
            <person name="Turgeon B."/>
            <person name="Goodwin S."/>
            <person name="Spatafora J."/>
            <person name="Crous P."/>
            <person name="Grigoriev I."/>
        </authorList>
    </citation>
    <scope>NUCLEOTIDE SEQUENCE</scope>
    <source>
        <strain evidence="4">CBS 627.86</strain>
    </source>
</reference>
<name>A0A6A5ZL95_9PLEO</name>
<keyword evidence="2" id="KW-0378">Hydrolase</keyword>
<dbReference type="GO" id="GO:0008810">
    <property type="term" value="F:cellulase activity"/>
    <property type="evidence" value="ECO:0007669"/>
    <property type="project" value="InterPro"/>
</dbReference>
<keyword evidence="5" id="KW-1185">Reference proteome</keyword>
<evidence type="ECO:0000313" key="4">
    <source>
        <dbReference type="EMBL" id="KAF2120139.1"/>
    </source>
</evidence>
<feature type="chain" id="PRO_5025398458" evidence="3">
    <location>
        <begin position="19"/>
        <end position="246"/>
    </location>
</feature>
<organism evidence="4 5">
    <name type="scientific">Lophiotrema nucula</name>
    <dbReference type="NCBI Taxonomy" id="690887"/>
    <lineage>
        <taxon>Eukaryota</taxon>
        <taxon>Fungi</taxon>
        <taxon>Dikarya</taxon>
        <taxon>Ascomycota</taxon>
        <taxon>Pezizomycotina</taxon>
        <taxon>Dothideomycetes</taxon>
        <taxon>Pleosporomycetidae</taxon>
        <taxon>Pleosporales</taxon>
        <taxon>Lophiotremataceae</taxon>
        <taxon>Lophiotrema</taxon>
    </lineage>
</organism>
<comment type="similarity">
    <text evidence="1 2">Belongs to the glycosyl hydrolase 12 (cellulase H) family.</text>
</comment>
<dbReference type="InterPro" id="IPR013320">
    <property type="entry name" value="ConA-like_dom_sf"/>
</dbReference>
<keyword evidence="2" id="KW-0326">Glycosidase</keyword>
<feature type="signal peptide" evidence="3">
    <location>
        <begin position="1"/>
        <end position="18"/>
    </location>
</feature>